<evidence type="ECO:0000313" key="1">
    <source>
        <dbReference type="EMBL" id="MEN3748226.1"/>
    </source>
</evidence>
<name>A0ABV0BC92_9SPHN</name>
<dbReference type="RefSeq" id="WP_346247237.1">
    <property type="nucleotide sequence ID" value="NZ_JBDIZK010000007.1"/>
</dbReference>
<comment type="caution">
    <text evidence="1">The sequence shown here is derived from an EMBL/GenBank/DDBJ whole genome shotgun (WGS) entry which is preliminary data.</text>
</comment>
<reference evidence="1 2" key="1">
    <citation type="submission" date="2024-05" db="EMBL/GenBank/DDBJ databases">
        <title>Sphingomonas sp. HF-S3 16S ribosomal RNA gene Genome sequencing and assembly.</title>
        <authorList>
            <person name="Lee H."/>
        </authorList>
    </citation>
    <scope>NUCLEOTIDE SEQUENCE [LARGE SCALE GENOMIC DNA]</scope>
    <source>
        <strain evidence="1 2">HF-S3</strain>
    </source>
</reference>
<gene>
    <name evidence="1" type="ORF">TPR58_13705</name>
</gene>
<organism evidence="1 2">
    <name type="scientific">Sphingomonas rustica</name>
    <dbReference type="NCBI Taxonomy" id="3103142"/>
    <lineage>
        <taxon>Bacteria</taxon>
        <taxon>Pseudomonadati</taxon>
        <taxon>Pseudomonadota</taxon>
        <taxon>Alphaproteobacteria</taxon>
        <taxon>Sphingomonadales</taxon>
        <taxon>Sphingomonadaceae</taxon>
        <taxon>Sphingomonas</taxon>
    </lineage>
</organism>
<protein>
    <submittedName>
        <fullName evidence="1">Uncharacterized protein</fullName>
    </submittedName>
</protein>
<dbReference type="EMBL" id="JBDIZK010000007">
    <property type="protein sequence ID" value="MEN3748226.1"/>
    <property type="molecule type" value="Genomic_DNA"/>
</dbReference>
<sequence>MNLETLIRHYFGTDDLDAITEDALTLGKEKLAVDFGVERDAGRKFALWTLMDGLGIAPLPAEAFEKAPALRRAAEDYLDAAWKLERD</sequence>
<evidence type="ECO:0000313" key="2">
    <source>
        <dbReference type="Proteomes" id="UP001427805"/>
    </source>
</evidence>
<proteinExistence type="predicted"/>
<accession>A0ABV0BC92</accession>
<keyword evidence="2" id="KW-1185">Reference proteome</keyword>
<dbReference type="Proteomes" id="UP001427805">
    <property type="component" value="Unassembled WGS sequence"/>
</dbReference>